<sequence length="210" mass="24567">MKKLNIIITLIALVFLYVIYVKCKENSENHIPAISDDYKIQAISTILKDTLDLNILPTGKMLVSNYSLLPPPSLKYYDSIENDFKEQQNFIEFVSDILDVDDTLYIKKQILSNRKLDLNQLSEYGYEILDVKKYLRDNVSLDSIDRIVDKYNKDNNLEIADYIIVSKPLFNKNKNLLYLRISNLNQGISGIFSMQKGRWKLIREVENWTE</sequence>
<protein>
    <submittedName>
        <fullName evidence="1">Uncharacterized protein</fullName>
    </submittedName>
</protein>
<reference evidence="1" key="1">
    <citation type="submission" date="2022-01" db="EMBL/GenBank/DDBJ databases">
        <title>Genome sequencing of Zunongwangia sp. M21534 genome.</title>
        <authorList>
            <person name="Chen Y."/>
            <person name="Dong C."/>
            <person name="Shao Z."/>
        </authorList>
    </citation>
    <scope>NUCLEOTIDE SEQUENCE</scope>
    <source>
        <strain evidence="1">MCCC M21534</strain>
    </source>
</reference>
<evidence type="ECO:0000313" key="2">
    <source>
        <dbReference type="Proteomes" id="UP001139521"/>
    </source>
</evidence>
<accession>A0A9X1ZYI2</accession>
<evidence type="ECO:0000313" key="1">
    <source>
        <dbReference type="EMBL" id="MCL6220933.1"/>
    </source>
</evidence>
<keyword evidence="2" id="KW-1185">Reference proteome</keyword>
<name>A0A9X1ZYI2_9FLAO</name>
<comment type="caution">
    <text evidence="1">The sequence shown here is derived from an EMBL/GenBank/DDBJ whole genome shotgun (WGS) entry which is preliminary data.</text>
</comment>
<gene>
    <name evidence="1" type="ORF">L1967_21795</name>
</gene>
<dbReference type="Proteomes" id="UP001139521">
    <property type="component" value="Unassembled WGS sequence"/>
</dbReference>
<dbReference type="EMBL" id="JAKHSK010000069">
    <property type="protein sequence ID" value="MCL6220933.1"/>
    <property type="molecule type" value="Genomic_DNA"/>
</dbReference>
<dbReference type="RefSeq" id="WP_249603604.1">
    <property type="nucleotide sequence ID" value="NZ_JAKHSK010000069.1"/>
</dbReference>
<proteinExistence type="predicted"/>
<dbReference type="AlphaFoldDB" id="A0A9X1ZYI2"/>
<organism evidence="1 2">
    <name type="scientific">Zunongwangia pacifica</name>
    <dbReference type="NCBI Taxonomy" id="2911062"/>
    <lineage>
        <taxon>Bacteria</taxon>
        <taxon>Pseudomonadati</taxon>
        <taxon>Bacteroidota</taxon>
        <taxon>Flavobacteriia</taxon>
        <taxon>Flavobacteriales</taxon>
        <taxon>Flavobacteriaceae</taxon>
        <taxon>Zunongwangia</taxon>
    </lineage>
</organism>